<feature type="chain" id="PRO_5038647794" evidence="2">
    <location>
        <begin position="29"/>
        <end position="374"/>
    </location>
</feature>
<evidence type="ECO:0000313" key="3">
    <source>
        <dbReference type="EMBL" id="GIG06687.1"/>
    </source>
</evidence>
<dbReference type="InterPro" id="IPR009003">
    <property type="entry name" value="Peptidase_S1_PA"/>
</dbReference>
<dbReference type="Gene3D" id="2.40.10.10">
    <property type="entry name" value="Trypsin-like serine proteases"/>
    <property type="match status" value="2"/>
</dbReference>
<accession>A0A8J3KPF9</accession>
<name>A0A8J3KPF9_9ACTN</name>
<dbReference type="RefSeq" id="WP_203693053.1">
    <property type="nucleotide sequence ID" value="NZ_BAAALC010000053.1"/>
</dbReference>
<reference evidence="3 4" key="1">
    <citation type="submission" date="2021-01" db="EMBL/GenBank/DDBJ databases">
        <title>Whole genome shotgun sequence of Catellatospora coxensis NBRC 107359.</title>
        <authorList>
            <person name="Komaki H."/>
            <person name="Tamura T."/>
        </authorList>
    </citation>
    <scope>NUCLEOTIDE SEQUENCE [LARGE SCALE GENOMIC DNA]</scope>
    <source>
        <strain evidence="3 4">NBRC 107359</strain>
    </source>
</reference>
<evidence type="ECO:0000256" key="1">
    <source>
        <dbReference type="ARBA" id="ARBA00022729"/>
    </source>
</evidence>
<dbReference type="EMBL" id="BONI01000026">
    <property type="protein sequence ID" value="GIG06687.1"/>
    <property type="molecule type" value="Genomic_DNA"/>
</dbReference>
<proteinExistence type="predicted"/>
<dbReference type="InterPro" id="IPR050966">
    <property type="entry name" value="Glutamyl_endopeptidase"/>
</dbReference>
<dbReference type="AlphaFoldDB" id="A0A8J3KPF9"/>
<evidence type="ECO:0000256" key="2">
    <source>
        <dbReference type="SAM" id="SignalP"/>
    </source>
</evidence>
<keyword evidence="4" id="KW-1185">Reference proteome</keyword>
<dbReference type="SUPFAM" id="SSF50494">
    <property type="entry name" value="Trypsin-like serine proteases"/>
    <property type="match status" value="1"/>
</dbReference>
<sequence length="374" mass="38524">MSVTTTGRQASAARILAAVALAAGVALAVPQSAAAAPDDAGLSAKAGVTGGAVAVHAEAWTAGRAKYGRNVTAAQAVDAFWTPERMRAARPIEESPEYARAMAMGSAAAKAAAPQAATGARKPTVIPPYEGALGTPKGDGASTLAVNPNFASSHPTARTSGKAFFVLGGLSYQCSGTVVNSAGADTVWTAGHCIHSGAGGQAASSWAFVPAYDDDLANPRPYGTWTAVSIWTMNAWINSSAPAEDMGVAIMGTLNGNHIVSYLGGQGLWTFAGTQNLQNAFGYPAQSPFDGGNLLRCSGYSSQENANVWTETIKIPCNFNKGASGGGWLLNWDGNWGLVNGINSRVDKLPNPTIVASPYFDQTALDLYDFTKNM</sequence>
<dbReference type="PANTHER" id="PTHR15462">
    <property type="entry name" value="SERINE PROTEASE"/>
    <property type="match status" value="1"/>
</dbReference>
<evidence type="ECO:0000313" key="4">
    <source>
        <dbReference type="Proteomes" id="UP000630887"/>
    </source>
</evidence>
<protein>
    <submittedName>
        <fullName evidence="3">Peptidase</fullName>
    </submittedName>
</protein>
<comment type="caution">
    <text evidence="3">The sequence shown here is derived from an EMBL/GenBank/DDBJ whole genome shotgun (WGS) entry which is preliminary data.</text>
</comment>
<feature type="signal peptide" evidence="2">
    <location>
        <begin position="1"/>
        <end position="28"/>
    </location>
</feature>
<gene>
    <name evidence="3" type="ORF">Cco03nite_33870</name>
</gene>
<keyword evidence="1 2" id="KW-0732">Signal</keyword>
<dbReference type="InterPro" id="IPR043504">
    <property type="entry name" value="Peptidase_S1_PA_chymotrypsin"/>
</dbReference>
<organism evidence="3 4">
    <name type="scientific">Catellatospora coxensis</name>
    <dbReference type="NCBI Taxonomy" id="310354"/>
    <lineage>
        <taxon>Bacteria</taxon>
        <taxon>Bacillati</taxon>
        <taxon>Actinomycetota</taxon>
        <taxon>Actinomycetes</taxon>
        <taxon>Micromonosporales</taxon>
        <taxon>Micromonosporaceae</taxon>
        <taxon>Catellatospora</taxon>
    </lineage>
</organism>
<dbReference type="PANTHER" id="PTHR15462:SF19">
    <property type="entry name" value="PEPTIDASE S1 DOMAIN-CONTAINING PROTEIN"/>
    <property type="match status" value="1"/>
</dbReference>
<dbReference type="Proteomes" id="UP000630887">
    <property type="component" value="Unassembled WGS sequence"/>
</dbReference>